<accession>A0A3N6P3E2</accession>
<evidence type="ECO:0000313" key="1">
    <source>
        <dbReference type="EMBL" id="RQH48275.1"/>
    </source>
</evidence>
<protein>
    <recommendedName>
        <fullName evidence="3">Lipoprotein</fullName>
    </recommendedName>
</protein>
<dbReference type="RefSeq" id="WP_124145871.1">
    <property type="nucleotide sequence ID" value="NZ_CAWOKI010000127.1"/>
</dbReference>
<comment type="caution">
    <text evidence="1">The sequence shown here is derived from an EMBL/GenBank/DDBJ whole genome shotgun (WGS) entry which is preliminary data.</text>
</comment>
<gene>
    <name evidence="1" type="ORF">D5R40_07835</name>
</gene>
<dbReference type="PROSITE" id="PS51257">
    <property type="entry name" value="PROKAR_LIPOPROTEIN"/>
    <property type="match status" value="1"/>
</dbReference>
<keyword evidence="2" id="KW-1185">Reference proteome</keyword>
<dbReference type="InterPro" id="IPR009079">
    <property type="entry name" value="4_helix_cytokine-like_core"/>
</dbReference>
<dbReference type="OrthoDB" id="455956at2"/>
<dbReference type="AlphaFoldDB" id="A0A3N6P3E2"/>
<organism evidence="1 2">
    <name type="scientific">Okeania hirsuta</name>
    <dbReference type="NCBI Taxonomy" id="1458930"/>
    <lineage>
        <taxon>Bacteria</taxon>
        <taxon>Bacillati</taxon>
        <taxon>Cyanobacteriota</taxon>
        <taxon>Cyanophyceae</taxon>
        <taxon>Oscillatoriophycideae</taxon>
        <taxon>Oscillatoriales</taxon>
        <taxon>Microcoleaceae</taxon>
        <taxon>Okeania</taxon>
    </lineage>
</organism>
<name>A0A3N6P3E2_9CYAN</name>
<sequence>MFRKLKIIGGTILVYLSITSCSPSKVLQCNELIVTINKGNTLVNSENSFDAATTNQLGGDLEAISQELEALKLEDETLQQFQKDLTRTFKELSQAFLEMSVALKTSTQVEASLEGRKKFNQAKNQLTQTGQQANKVATEKDILLDKLVTYCQDK</sequence>
<reference evidence="1 2" key="1">
    <citation type="journal article" date="2018" name="ACS Chem. Biol.">
        <title>Ketoreductase domain dysfunction expands chemodiversity: malyngamide biosynthesis in the cyanobacterium Okeania hirsuta.</title>
        <authorList>
            <person name="Moss N.A."/>
            <person name="Leao T."/>
            <person name="Rankin M."/>
            <person name="McCullough T.M."/>
            <person name="Qu P."/>
            <person name="Korobeynikov A."/>
            <person name="Smith J.L."/>
            <person name="Gerwick L."/>
            <person name="Gerwick W.H."/>
        </authorList>
    </citation>
    <scope>NUCLEOTIDE SEQUENCE [LARGE SCALE GENOMIC DNA]</scope>
    <source>
        <strain evidence="1 2">PAB10Feb10-1</strain>
    </source>
</reference>
<dbReference type="Gene3D" id="1.20.1250.10">
    <property type="match status" value="1"/>
</dbReference>
<evidence type="ECO:0000313" key="2">
    <source>
        <dbReference type="Proteomes" id="UP000269154"/>
    </source>
</evidence>
<dbReference type="Proteomes" id="UP000269154">
    <property type="component" value="Unassembled WGS sequence"/>
</dbReference>
<proteinExistence type="predicted"/>
<evidence type="ECO:0008006" key="3">
    <source>
        <dbReference type="Google" id="ProtNLM"/>
    </source>
</evidence>
<dbReference type="EMBL" id="RCBY01000030">
    <property type="protein sequence ID" value="RQH48275.1"/>
    <property type="molecule type" value="Genomic_DNA"/>
</dbReference>